<reference evidence="3 4" key="1">
    <citation type="submission" date="2019-03" db="EMBL/GenBank/DDBJ databases">
        <title>An improved genome assembly of the fluke Schistosoma japonicum.</title>
        <authorList>
            <person name="Hu W."/>
            <person name="Luo F."/>
            <person name="Yin M."/>
            <person name="Mo X."/>
            <person name="Sun C."/>
            <person name="Wu Q."/>
            <person name="Zhu B."/>
            <person name="Xiang M."/>
            <person name="Wang J."/>
            <person name="Wang Y."/>
            <person name="Zhang T."/>
            <person name="Xu B."/>
            <person name="Zheng H."/>
            <person name="Feng Z."/>
        </authorList>
    </citation>
    <scope>NUCLEOTIDE SEQUENCE [LARGE SCALE GENOMIC DNA]</scope>
    <source>
        <strain evidence="3">HuSjv2</strain>
        <tissue evidence="3">Worms</tissue>
    </source>
</reference>
<proteinExistence type="predicted"/>
<protein>
    <submittedName>
        <fullName evidence="3">Histidine-rich glycoprotein</fullName>
    </submittedName>
</protein>
<evidence type="ECO:0000313" key="3">
    <source>
        <dbReference type="EMBL" id="TNN06984.1"/>
    </source>
</evidence>
<keyword evidence="4" id="KW-1185">Reference proteome</keyword>
<feature type="transmembrane region" description="Helical" evidence="2">
    <location>
        <begin position="57"/>
        <end position="76"/>
    </location>
</feature>
<dbReference type="AlphaFoldDB" id="A0A4Z2CSC2"/>
<keyword evidence="2" id="KW-1133">Transmembrane helix</keyword>
<organism evidence="3 4">
    <name type="scientific">Schistosoma japonicum</name>
    <name type="common">Blood fluke</name>
    <dbReference type="NCBI Taxonomy" id="6182"/>
    <lineage>
        <taxon>Eukaryota</taxon>
        <taxon>Metazoa</taxon>
        <taxon>Spiralia</taxon>
        <taxon>Lophotrochozoa</taxon>
        <taxon>Platyhelminthes</taxon>
        <taxon>Trematoda</taxon>
        <taxon>Digenea</taxon>
        <taxon>Strigeidida</taxon>
        <taxon>Schistosomatoidea</taxon>
        <taxon>Schistosomatidae</taxon>
        <taxon>Schistosoma</taxon>
    </lineage>
</organism>
<evidence type="ECO:0000313" key="4">
    <source>
        <dbReference type="Proteomes" id="UP000311919"/>
    </source>
</evidence>
<dbReference type="Proteomes" id="UP000311919">
    <property type="component" value="Unassembled WGS sequence"/>
</dbReference>
<name>A0A4Z2CSC2_SCHJA</name>
<feature type="region of interest" description="Disordered" evidence="1">
    <location>
        <begin position="157"/>
        <end position="206"/>
    </location>
</feature>
<evidence type="ECO:0000256" key="1">
    <source>
        <dbReference type="SAM" id="MobiDB-lite"/>
    </source>
</evidence>
<evidence type="ECO:0000256" key="2">
    <source>
        <dbReference type="SAM" id="Phobius"/>
    </source>
</evidence>
<keyword evidence="2" id="KW-0472">Membrane</keyword>
<gene>
    <name evidence="3" type="ORF">EWB00_008024</name>
</gene>
<feature type="region of interest" description="Disordered" evidence="1">
    <location>
        <begin position="97"/>
        <end position="123"/>
    </location>
</feature>
<keyword evidence="2" id="KW-0812">Transmembrane</keyword>
<feature type="compositionally biased region" description="Low complexity" evidence="1">
    <location>
        <begin position="108"/>
        <end position="121"/>
    </location>
</feature>
<accession>A0A4Z2CSC2</accession>
<dbReference type="EMBL" id="SKCS01000443">
    <property type="protein sequence ID" value="TNN06984.1"/>
    <property type="molecule type" value="Genomic_DNA"/>
</dbReference>
<sequence>MEVKISFVHVTKQCTKQNEKYRVKIESRVNSVSPTIIVGYQTPTSQSSIYYSELIEIHVIIAMRCIILLLLSVLLFEYHLAEQLQVNSTDGYLLTTNGGNEDDKLEESGITTESTNTNTTEVSDIGLNSTESKLLHGHHHGHHGCCHYHRHHGCHHHHHHGHHYHHGHHHHGHHHCCGHHRHHGCHHHHHHRHHGCHHHNGHHHHY</sequence>
<comment type="caution">
    <text evidence="3">The sequence shown here is derived from an EMBL/GenBank/DDBJ whole genome shotgun (WGS) entry which is preliminary data.</text>
</comment>